<dbReference type="PANTHER" id="PTHR10534:SF2">
    <property type="entry name" value="PYRIDOXAL KINASE"/>
    <property type="match status" value="1"/>
</dbReference>
<dbReference type="CDD" id="cd01173">
    <property type="entry name" value="pyridoxal_pyridoxamine_kinase"/>
    <property type="match status" value="1"/>
</dbReference>
<evidence type="ECO:0000256" key="2">
    <source>
        <dbReference type="ARBA" id="ARBA00022679"/>
    </source>
</evidence>
<dbReference type="SUPFAM" id="SSF53613">
    <property type="entry name" value="Ribokinase-like"/>
    <property type="match status" value="1"/>
</dbReference>
<dbReference type="EMBL" id="JACRSQ010000005">
    <property type="protein sequence ID" value="MBC8542899.1"/>
    <property type="molecule type" value="Genomic_DNA"/>
</dbReference>
<keyword evidence="8" id="KW-1185">Reference proteome</keyword>
<reference evidence="7" key="1">
    <citation type="submission" date="2020-08" db="EMBL/GenBank/DDBJ databases">
        <title>Genome public.</title>
        <authorList>
            <person name="Liu C."/>
            <person name="Sun Q."/>
        </authorList>
    </citation>
    <scope>NUCLEOTIDE SEQUENCE</scope>
    <source>
        <strain evidence="7">NSJ-32</strain>
    </source>
</reference>
<evidence type="ECO:0000313" key="8">
    <source>
        <dbReference type="Proteomes" id="UP000657006"/>
    </source>
</evidence>
<evidence type="ECO:0000256" key="4">
    <source>
        <dbReference type="ARBA" id="ARBA00022777"/>
    </source>
</evidence>
<accession>A0A926I075</accession>
<keyword evidence="2 7" id="KW-0808">Transferase</keyword>
<dbReference type="EC" id="2.7.1.35" evidence="1"/>
<dbReference type="PANTHER" id="PTHR10534">
    <property type="entry name" value="PYRIDOXAL KINASE"/>
    <property type="match status" value="1"/>
</dbReference>
<dbReference type="GO" id="GO:0008478">
    <property type="term" value="F:pyridoxal kinase activity"/>
    <property type="evidence" value="ECO:0007669"/>
    <property type="project" value="UniProtKB-EC"/>
</dbReference>
<feature type="domain" description="Pyridoxamine kinase/Phosphomethylpyrimidine kinase" evidence="6">
    <location>
        <begin position="25"/>
        <end position="258"/>
    </location>
</feature>
<organism evidence="7 8">
    <name type="scientific">Bianquea renquensis</name>
    <dbReference type="NCBI Taxonomy" id="2763661"/>
    <lineage>
        <taxon>Bacteria</taxon>
        <taxon>Bacillati</taxon>
        <taxon>Bacillota</taxon>
        <taxon>Clostridia</taxon>
        <taxon>Eubacteriales</taxon>
        <taxon>Bianqueaceae</taxon>
        <taxon>Bianquea</taxon>
    </lineage>
</organism>
<dbReference type="NCBIfam" id="NF005491">
    <property type="entry name" value="PRK07105.1"/>
    <property type="match status" value="1"/>
</dbReference>
<dbReference type="InterPro" id="IPR004625">
    <property type="entry name" value="PyrdxlKinase"/>
</dbReference>
<dbReference type="GO" id="GO:0005829">
    <property type="term" value="C:cytosol"/>
    <property type="evidence" value="ECO:0007669"/>
    <property type="project" value="TreeGrafter"/>
</dbReference>
<dbReference type="GO" id="GO:0009443">
    <property type="term" value="P:pyridoxal 5'-phosphate salvage"/>
    <property type="evidence" value="ECO:0007669"/>
    <property type="project" value="InterPro"/>
</dbReference>
<evidence type="ECO:0000256" key="1">
    <source>
        <dbReference type="ARBA" id="ARBA00012104"/>
    </source>
</evidence>
<dbReference type="RefSeq" id="WP_177718208.1">
    <property type="nucleotide sequence ID" value="NZ_JACRSQ010000005.1"/>
</dbReference>
<protein>
    <recommendedName>
        <fullName evidence="1">pyridoxal kinase</fullName>
        <ecNumber evidence="1">2.7.1.35</ecNumber>
    </recommendedName>
</protein>
<dbReference type="InterPro" id="IPR013749">
    <property type="entry name" value="PM/HMP-P_kinase-1"/>
</dbReference>
<evidence type="ECO:0000313" key="7">
    <source>
        <dbReference type="EMBL" id="MBC8542899.1"/>
    </source>
</evidence>
<dbReference type="GO" id="GO:0005524">
    <property type="term" value="F:ATP binding"/>
    <property type="evidence" value="ECO:0007669"/>
    <property type="project" value="UniProtKB-KW"/>
</dbReference>
<proteinExistence type="predicted"/>
<sequence>MKRTPKAAVFNDLTGYGRCSLTVAIPTLTNMGVCCCPAPTAILSNHTGFERFFMVDFTDNLQGYIDGWREQNIRFDCVYTGFLGSERQTTILEPYLEECRRAGALLVVDPVMGDQGALYQCYTEEMIRGMRRLIAQADIITPNFTEACFLLGREYEDTVSDEKMRDYLRQLADMGPATVCITGVAQDDGNANWGYDRATGEYVKSPFSMLPVHYSGTGDFFCSLLVGYVLHGKPLSWSLNRIGELITKAVSMTYEMGTPILEGVLLEPLFQEETLLKLPR</sequence>
<dbReference type="Proteomes" id="UP000657006">
    <property type="component" value="Unassembled WGS sequence"/>
</dbReference>
<keyword evidence="4 7" id="KW-0418">Kinase</keyword>
<comment type="caution">
    <text evidence="7">The sequence shown here is derived from an EMBL/GenBank/DDBJ whole genome shotgun (WGS) entry which is preliminary data.</text>
</comment>
<gene>
    <name evidence="7" type="ORF">H8730_05005</name>
</gene>
<dbReference type="Pfam" id="PF08543">
    <property type="entry name" value="Phos_pyr_kin"/>
    <property type="match status" value="1"/>
</dbReference>
<keyword evidence="3" id="KW-0547">Nucleotide-binding</keyword>
<keyword evidence="5" id="KW-0067">ATP-binding</keyword>
<evidence type="ECO:0000259" key="6">
    <source>
        <dbReference type="Pfam" id="PF08543"/>
    </source>
</evidence>
<name>A0A926I075_9FIRM</name>
<evidence type="ECO:0000256" key="5">
    <source>
        <dbReference type="ARBA" id="ARBA00022840"/>
    </source>
</evidence>
<evidence type="ECO:0000256" key="3">
    <source>
        <dbReference type="ARBA" id="ARBA00022741"/>
    </source>
</evidence>
<dbReference type="Gene3D" id="3.40.1190.20">
    <property type="match status" value="1"/>
</dbReference>
<dbReference type="InterPro" id="IPR029056">
    <property type="entry name" value="Ribokinase-like"/>
</dbReference>
<dbReference type="AlphaFoldDB" id="A0A926I075"/>